<keyword evidence="2" id="KW-0472">Membrane</keyword>
<comment type="caution">
    <text evidence="3">The sequence shown here is derived from an EMBL/GenBank/DDBJ whole genome shotgun (WGS) entry which is preliminary data.</text>
</comment>
<evidence type="ECO:0000313" key="4">
    <source>
        <dbReference type="Proteomes" id="UP000653305"/>
    </source>
</evidence>
<dbReference type="AlphaFoldDB" id="A0A830C0E9"/>
<keyword evidence="2" id="KW-0812">Transmembrane</keyword>
<feature type="region of interest" description="Disordered" evidence="1">
    <location>
        <begin position="67"/>
        <end position="86"/>
    </location>
</feature>
<protein>
    <submittedName>
        <fullName evidence="3">Uncharacterized protein</fullName>
    </submittedName>
</protein>
<keyword evidence="4" id="KW-1185">Reference proteome</keyword>
<sequence length="86" mass="9682">MKVMEVVLVAIRCETGAKLLPMKAWIILFVVASLLIVACNAELFRENNRKLLSNKLNRVVPGGPNRVFPPRSFGERKFRAPPPPRV</sequence>
<evidence type="ECO:0000256" key="1">
    <source>
        <dbReference type="SAM" id="MobiDB-lite"/>
    </source>
</evidence>
<accession>A0A830C0E9</accession>
<organism evidence="3 4">
    <name type="scientific">Phtheirospermum japonicum</name>
    <dbReference type="NCBI Taxonomy" id="374723"/>
    <lineage>
        <taxon>Eukaryota</taxon>
        <taxon>Viridiplantae</taxon>
        <taxon>Streptophyta</taxon>
        <taxon>Embryophyta</taxon>
        <taxon>Tracheophyta</taxon>
        <taxon>Spermatophyta</taxon>
        <taxon>Magnoliopsida</taxon>
        <taxon>eudicotyledons</taxon>
        <taxon>Gunneridae</taxon>
        <taxon>Pentapetalae</taxon>
        <taxon>asterids</taxon>
        <taxon>lamiids</taxon>
        <taxon>Lamiales</taxon>
        <taxon>Orobanchaceae</taxon>
        <taxon>Orobanchaceae incertae sedis</taxon>
        <taxon>Phtheirospermum</taxon>
    </lineage>
</organism>
<dbReference type="EMBL" id="BMAC01000176">
    <property type="protein sequence ID" value="GFP88945.1"/>
    <property type="molecule type" value="Genomic_DNA"/>
</dbReference>
<gene>
    <name evidence="3" type="ORF">PHJA_001038200</name>
</gene>
<reference evidence="3" key="1">
    <citation type="submission" date="2020-07" db="EMBL/GenBank/DDBJ databases">
        <title>Ethylene signaling mediates host invasion by parasitic plants.</title>
        <authorList>
            <person name="Yoshida S."/>
        </authorList>
    </citation>
    <scope>NUCLEOTIDE SEQUENCE</scope>
    <source>
        <strain evidence="3">Okayama</strain>
    </source>
</reference>
<name>A0A830C0E9_9LAMI</name>
<feature type="transmembrane region" description="Helical" evidence="2">
    <location>
        <begin position="24"/>
        <end position="44"/>
    </location>
</feature>
<evidence type="ECO:0000256" key="2">
    <source>
        <dbReference type="SAM" id="Phobius"/>
    </source>
</evidence>
<dbReference type="Proteomes" id="UP000653305">
    <property type="component" value="Unassembled WGS sequence"/>
</dbReference>
<keyword evidence="2" id="KW-1133">Transmembrane helix</keyword>
<proteinExistence type="predicted"/>
<evidence type="ECO:0000313" key="3">
    <source>
        <dbReference type="EMBL" id="GFP88945.1"/>
    </source>
</evidence>